<comment type="similarity">
    <text evidence="2 7">Belongs to the peroxisomal membrane protein PXMP2/4 family.</text>
</comment>
<evidence type="ECO:0000256" key="2">
    <source>
        <dbReference type="ARBA" id="ARBA00006824"/>
    </source>
</evidence>
<dbReference type="InterPro" id="IPR007248">
    <property type="entry name" value="Mpv17_PMP22"/>
</dbReference>
<evidence type="ECO:0000256" key="4">
    <source>
        <dbReference type="ARBA" id="ARBA00022989"/>
    </source>
</evidence>
<accession>A0A1A9WB10</accession>
<sequence>MGVGDLLAQHYSGVKDLNSVNWVRTAKYASIGLCFMGPALTYWSNIMHPWMCVQRNRTTAVFKQIISDQIYLAPTLNLGLVSLSDLSDTNSYEEIEQRICEKYILVIKRHYAFWPAVQLFCTFVIQPNLQLFFANAIAIGWFGYMSTVLNNGENDAQKQIEPTSENKQRRRYFFL</sequence>
<evidence type="ECO:0000256" key="1">
    <source>
        <dbReference type="ARBA" id="ARBA00004141"/>
    </source>
</evidence>
<dbReference type="GO" id="GO:0005739">
    <property type="term" value="C:mitochondrion"/>
    <property type="evidence" value="ECO:0007669"/>
    <property type="project" value="TreeGrafter"/>
</dbReference>
<evidence type="ECO:0000256" key="3">
    <source>
        <dbReference type="ARBA" id="ARBA00022692"/>
    </source>
</evidence>
<dbReference type="GO" id="GO:0016020">
    <property type="term" value="C:membrane"/>
    <property type="evidence" value="ECO:0007669"/>
    <property type="project" value="UniProtKB-SubCell"/>
</dbReference>
<evidence type="ECO:0000313" key="8">
    <source>
        <dbReference type="EnsemblMetazoa" id="GBRI012769-PA"/>
    </source>
</evidence>
<reference evidence="8" key="2">
    <citation type="submission" date="2020-05" db="UniProtKB">
        <authorList>
            <consortium name="EnsemblMetazoa"/>
        </authorList>
    </citation>
    <scope>IDENTIFICATION</scope>
    <source>
        <strain evidence="8">IAEA</strain>
    </source>
</reference>
<evidence type="ECO:0000313" key="9">
    <source>
        <dbReference type="Proteomes" id="UP000091820"/>
    </source>
</evidence>
<keyword evidence="9" id="KW-1185">Reference proteome</keyword>
<dbReference type="AlphaFoldDB" id="A0A1A9WB10"/>
<proteinExistence type="inferred from homology"/>
<evidence type="ECO:0000256" key="6">
    <source>
        <dbReference type="ARBA" id="ARBA00049743"/>
    </source>
</evidence>
<protein>
    <recommendedName>
        <fullName evidence="6">Mitochondrial inner membrane protein Mpv17</fullName>
    </recommendedName>
</protein>
<organism evidence="8 9">
    <name type="scientific">Glossina brevipalpis</name>
    <dbReference type="NCBI Taxonomy" id="37001"/>
    <lineage>
        <taxon>Eukaryota</taxon>
        <taxon>Metazoa</taxon>
        <taxon>Ecdysozoa</taxon>
        <taxon>Arthropoda</taxon>
        <taxon>Hexapoda</taxon>
        <taxon>Insecta</taxon>
        <taxon>Pterygota</taxon>
        <taxon>Neoptera</taxon>
        <taxon>Endopterygota</taxon>
        <taxon>Diptera</taxon>
        <taxon>Brachycera</taxon>
        <taxon>Muscomorpha</taxon>
        <taxon>Hippoboscoidea</taxon>
        <taxon>Glossinidae</taxon>
        <taxon>Glossina</taxon>
    </lineage>
</organism>
<dbReference type="Proteomes" id="UP000091820">
    <property type="component" value="Unassembled WGS sequence"/>
</dbReference>
<keyword evidence="3" id="KW-0812">Transmembrane</keyword>
<dbReference type="PANTHER" id="PTHR11266">
    <property type="entry name" value="PEROXISOMAL MEMBRANE PROTEIN 2, PXMP2 MPV17"/>
    <property type="match status" value="1"/>
</dbReference>
<evidence type="ECO:0000256" key="7">
    <source>
        <dbReference type="RuleBase" id="RU363053"/>
    </source>
</evidence>
<name>A0A1A9WB10_9MUSC</name>
<dbReference type="STRING" id="37001.A0A1A9WB10"/>
<dbReference type="PANTHER" id="PTHR11266:SF17">
    <property type="entry name" value="PROTEIN MPV17"/>
    <property type="match status" value="1"/>
</dbReference>
<comment type="subcellular location">
    <subcellularLocation>
        <location evidence="1">Membrane</location>
        <topology evidence="1">Multi-pass membrane protein</topology>
    </subcellularLocation>
</comment>
<dbReference type="EnsemblMetazoa" id="GBRI012769-RA">
    <property type="protein sequence ID" value="GBRI012769-PA"/>
    <property type="gene ID" value="GBRI012769"/>
</dbReference>
<dbReference type="Pfam" id="PF04117">
    <property type="entry name" value="Mpv17_PMP22"/>
    <property type="match status" value="1"/>
</dbReference>
<dbReference type="GO" id="GO:0015267">
    <property type="term" value="F:channel activity"/>
    <property type="evidence" value="ECO:0007669"/>
    <property type="project" value="TreeGrafter"/>
</dbReference>
<reference evidence="9" key="1">
    <citation type="submission" date="2014-03" db="EMBL/GenBank/DDBJ databases">
        <authorList>
            <person name="Aksoy S."/>
            <person name="Warren W."/>
            <person name="Wilson R.K."/>
        </authorList>
    </citation>
    <scope>NUCLEOTIDE SEQUENCE [LARGE SCALE GENOMIC DNA]</scope>
    <source>
        <strain evidence="9">IAEA</strain>
    </source>
</reference>
<dbReference type="GO" id="GO:1901858">
    <property type="term" value="P:regulation of mitochondrial DNA metabolic process"/>
    <property type="evidence" value="ECO:0007669"/>
    <property type="project" value="TreeGrafter"/>
</dbReference>
<dbReference type="VEuPathDB" id="VectorBase:GBRI012769"/>
<keyword evidence="5" id="KW-0472">Membrane</keyword>
<keyword evidence="4" id="KW-1133">Transmembrane helix</keyword>
<evidence type="ECO:0000256" key="5">
    <source>
        <dbReference type="ARBA" id="ARBA00023136"/>
    </source>
</evidence>